<dbReference type="Pfam" id="PF13456">
    <property type="entry name" value="RVT_3"/>
    <property type="match status" value="1"/>
</dbReference>
<reference evidence="2 3" key="1">
    <citation type="journal article" date="2019" name="Genome Biol. Evol.">
        <title>Insights into the evolution of the New World diploid cottons (Gossypium, subgenus Houzingenia) based on genome sequencing.</title>
        <authorList>
            <person name="Grover C.E."/>
            <person name="Arick M.A. 2nd"/>
            <person name="Thrash A."/>
            <person name="Conover J.L."/>
            <person name="Sanders W.S."/>
            <person name="Peterson D.G."/>
            <person name="Frelichowski J.E."/>
            <person name="Scheffler J.A."/>
            <person name="Scheffler B.E."/>
            <person name="Wendel J.F."/>
        </authorList>
    </citation>
    <scope>NUCLEOTIDE SEQUENCE [LARGE SCALE GENOMIC DNA]</scope>
    <source>
        <strain evidence="2">1</strain>
        <tissue evidence="2">Leaf</tissue>
    </source>
</reference>
<protein>
    <recommendedName>
        <fullName evidence="1">RNase H type-1 domain-containing protein</fullName>
    </recommendedName>
</protein>
<dbReference type="GO" id="GO:0003676">
    <property type="term" value="F:nucleic acid binding"/>
    <property type="evidence" value="ECO:0007669"/>
    <property type="project" value="InterPro"/>
</dbReference>
<dbReference type="AlphaFoldDB" id="A0A7J9MQS8"/>
<dbReference type="InterPro" id="IPR002156">
    <property type="entry name" value="RNaseH_domain"/>
</dbReference>
<dbReference type="InterPro" id="IPR052929">
    <property type="entry name" value="RNase_H-like_EbsB-rel"/>
</dbReference>
<sequence length="366" mass="42337">METMKQIARGYFQYFFTTNGVEKLNHTLGGVGRCISEDMNKLLAEEYREDELYLALKDFGIFWDATLVFIAWESLVKIFHTSKNKRTNLKGYLALKMDMSKTYDHVEWGFLRSIMLKISFAARLIDLIIRCIFTASYKVIMNGEEEKVFHPFRVLSQEDPLSPYLFLFCSESLSALTRLAREEGLLKGVKVIWMNRNKWLHERGSQYGLSIVNFIKKYIRELDDLRRILPEKCGVIERWKRMRNTCVKVNFDAAYRKNEESSCSSILLRDLRGRGIASKITFHENISSPFTAKAVACAMALKMCLDLNIRSLEAKGDSLTRLANGAVHQLANEGIKQRTNIFLMNDVSEFVEAMLEVDPRWIEALD</sequence>
<feature type="domain" description="RNase H type-1" evidence="1">
    <location>
        <begin position="250"/>
        <end position="320"/>
    </location>
</feature>
<comment type="caution">
    <text evidence="2">The sequence shown here is derived from an EMBL/GenBank/DDBJ whole genome shotgun (WGS) entry which is preliminary data.</text>
</comment>
<dbReference type="Proteomes" id="UP000593576">
    <property type="component" value="Unassembled WGS sequence"/>
</dbReference>
<keyword evidence="3" id="KW-1185">Reference proteome</keyword>
<gene>
    <name evidence="2" type="ORF">Goshw_000302</name>
</gene>
<dbReference type="PANTHER" id="PTHR47074">
    <property type="entry name" value="BNAC02G40300D PROTEIN"/>
    <property type="match status" value="1"/>
</dbReference>
<dbReference type="PANTHER" id="PTHR47074:SF61">
    <property type="entry name" value="RNASE H TYPE-1 DOMAIN-CONTAINING PROTEIN"/>
    <property type="match status" value="1"/>
</dbReference>
<accession>A0A7J9MQS8</accession>
<evidence type="ECO:0000313" key="2">
    <source>
        <dbReference type="EMBL" id="MBA0873284.1"/>
    </source>
</evidence>
<dbReference type="GO" id="GO:0004523">
    <property type="term" value="F:RNA-DNA hybrid ribonuclease activity"/>
    <property type="evidence" value="ECO:0007669"/>
    <property type="project" value="InterPro"/>
</dbReference>
<proteinExistence type="predicted"/>
<name>A0A7J9MQS8_GOSSC</name>
<dbReference type="EMBL" id="JABFAF010000013">
    <property type="protein sequence ID" value="MBA0873284.1"/>
    <property type="molecule type" value="Genomic_DNA"/>
</dbReference>
<evidence type="ECO:0000313" key="3">
    <source>
        <dbReference type="Proteomes" id="UP000593576"/>
    </source>
</evidence>
<dbReference type="OrthoDB" id="997641at2759"/>
<organism evidence="2 3">
    <name type="scientific">Gossypium schwendimanii</name>
    <name type="common">Cotton</name>
    <dbReference type="NCBI Taxonomy" id="34291"/>
    <lineage>
        <taxon>Eukaryota</taxon>
        <taxon>Viridiplantae</taxon>
        <taxon>Streptophyta</taxon>
        <taxon>Embryophyta</taxon>
        <taxon>Tracheophyta</taxon>
        <taxon>Spermatophyta</taxon>
        <taxon>Magnoliopsida</taxon>
        <taxon>eudicotyledons</taxon>
        <taxon>Gunneridae</taxon>
        <taxon>Pentapetalae</taxon>
        <taxon>rosids</taxon>
        <taxon>malvids</taxon>
        <taxon>Malvales</taxon>
        <taxon>Malvaceae</taxon>
        <taxon>Malvoideae</taxon>
        <taxon>Gossypium</taxon>
    </lineage>
</organism>
<evidence type="ECO:0000259" key="1">
    <source>
        <dbReference type="Pfam" id="PF13456"/>
    </source>
</evidence>